<reference evidence="2" key="2">
    <citation type="journal article" date="2021" name="PeerJ">
        <title>Extensive microbial diversity within the chicken gut microbiome revealed by metagenomics and culture.</title>
        <authorList>
            <person name="Gilroy R."/>
            <person name="Ravi A."/>
            <person name="Getino M."/>
            <person name="Pursley I."/>
            <person name="Horton D.L."/>
            <person name="Alikhan N.F."/>
            <person name="Baker D."/>
            <person name="Gharbi K."/>
            <person name="Hall N."/>
            <person name="Watson M."/>
            <person name="Adriaenssens E.M."/>
            <person name="Foster-Nyarko E."/>
            <person name="Jarju S."/>
            <person name="Secka A."/>
            <person name="Antonio M."/>
            <person name="Oren A."/>
            <person name="Chaudhuri R.R."/>
            <person name="La Ragione R."/>
            <person name="Hildebrand F."/>
            <person name="Pallen M.J."/>
        </authorList>
    </citation>
    <scope>NUCLEOTIDE SEQUENCE</scope>
    <source>
        <strain evidence="2">CHK183-6373</strain>
    </source>
</reference>
<gene>
    <name evidence="2" type="ORF">IAA64_03685</name>
</gene>
<dbReference type="InterPro" id="IPR017946">
    <property type="entry name" value="PLC-like_Pdiesterase_TIM-brl"/>
</dbReference>
<dbReference type="EMBL" id="DVOT01000063">
    <property type="protein sequence ID" value="HIV27047.1"/>
    <property type="molecule type" value="Genomic_DNA"/>
</dbReference>
<dbReference type="SUPFAM" id="SSF51695">
    <property type="entry name" value="PLC-like phosphodiesterases"/>
    <property type="match status" value="1"/>
</dbReference>
<dbReference type="GO" id="GO:0006629">
    <property type="term" value="P:lipid metabolic process"/>
    <property type="evidence" value="ECO:0007669"/>
    <property type="project" value="InterPro"/>
</dbReference>
<dbReference type="PROSITE" id="PS51704">
    <property type="entry name" value="GP_PDE"/>
    <property type="match status" value="1"/>
</dbReference>
<dbReference type="Gene3D" id="3.20.20.190">
    <property type="entry name" value="Phosphatidylinositol (PI) phosphodiesterase"/>
    <property type="match status" value="1"/>
</dbReference>
<name>A0A9D1P6P2_9FIRM</name>
<feature type="domain" description="GP-PDE" evidence="1">
    <location>
        <begin position="11"/>
        <end position="242"/>
    </location>
</feature>
<sequence length="242" mass="26863">MDTIKIRAGACKMVAHRGVSGLEKENTMAAFVAAGNRSYYGIETDIHRTLDGHYVAIHDADTGRVARQKLNVGQSTLAELRDVCLNDIAEGEPRGDLRIPTLQEYARACKRYGKVSVLELKDDFTRAQLEEIIAILRAEGQLENVVFIAFALENLLRLREILPEQPAQYLVSRMEEGVEQALLAHGLDLDAHYAAVDAALVQRLHAHGRKVNCWTVDAPEEARRLVAMGVDYITSNILEGDD</sequence>
<organism evidence="2 3">
    <name type="scientific">Candidatus Ornithocaccomicrobium faecavium</name>
    <dbReference type="NCBI Taxonomy" id="2840890"/>
    <lineage>
        <taxon>Bacteria</taxon>
        <taxon>Bacillati</taxon>
        <taxon>Bacillota</taxon>
        <taxon>Clostridia</taxon>
        <taxon>Candidatus Ornithocaccomicrobium</taxon>
    </lineage>
</organism>
<dbReference type="Proteomes" id="UP000886884">
    <property type="component" value="Unassembled WGS sequence"/>
</dbReference>
<dbReference type="Pfam" id="PF03009">
    <property type="entry name" value="GDPD"/>
    <property type="match status" value="1"/>
</dbReference>
<reference evidence="2" key="1">
    <citation type="submission" date="2020-10" db="EMBL/GenBank/DDBJ databases">
        <authorList>
            <person name="Gilroy R."/>
        </authorList>
    </citation>
    <scope>NUCLEOTIDE SEQUENCE</scope>
    <source>
        <strain evidence="2">CHK183-6373</strain>
    </source>
</reference>
<comment type="caution">
    <text evidence="2">The sequence shown here is derived from an EMBL/GenBank/DDBJ whole genome shotgun (WGS) entry which is preliminary data.</text>
</comment>
<proteinExistence type="predicted"/>
<accession>A0A9D1P6P2</accession>
<dbReference type="InterPro" id="IPR030395">
    <property type="entry name" value="GP_PDE_dom"/>
</dbReference>
<evidence type="ECO:0000259" key="1">
    <source>
        <dbReference type="PROSITE" id="PS51704"/>
    </source>
</evidence>
<dbReference type="GO" id="GO:0008081">
    <property type="term" value="F:phosphoric diester hydrolase activity"/>
    <property type="evidence" value="ECO:0007669"/>
    <property type="project" value="InterPro"/>
</dbReference>
<protein>
    <recommendedName>
        <fullName evidence="1">GP-PDE domain-containing protein</fullName>
    </recommendedName>
</protein>
<dbReference type="AlphaFoldDB" id="A0A9D1P6P2"/>
<evidence type="ECO:0000313" key="2">
    <source>
        <dbReference type="EMBL" id="HIV27047.1"/>
    </source>
</evidence>
<dbReference type="PANTHER" id="PTHR46211">
    <property type="entry name" value="GLYCEROPHOSPHORYL DIESTER PHOSPHODIESTERASE"/>
    <property type="match status" value="1"/>
</dbReference>
<evidence type="ECO:0000313" key="3">
    <source>
        <dbReference type="Proteomes" id="UP000886884"/>
    </source>
</evidence>
<dbReference type="PANTHER" id="PTHR46211:SF1">
    <property type="entry name" value="GLYCEROPHOSPHODIESTER PHOSPHODIESTERASE, CYTOPLASMIC"/>
    <property type="match status" value="1"/>
</dbReference>